<dbReference type="Gene3D" id="3.80.10.10">
    <property type="entry name" value="Ribonuclease Inhibitor"/>
    <property type="match status" value="2"/>
</dbReference>
<dbReference type="PANTHER" id="PTHR24113">
    <property type="entry name" value="RAN GTPASE-ACTIVATING PROTEIN 1"/>
    <property type="match status" value="1"/>
</dbReference>
<dbReference type="GO" id="GO:0006913">
    <property type="term" value="P:nucleocytoplasmic transport"/>
    <property type="evidence" value="ECO:0007669"/>
    <property type="project" value="TreeGrafter"/>
</dbReference>
<evidence type="ECO:0000256" key="4">
    <source>
        <dbReference type="SAM" id="MobiDB-lite"/>
    </source>
</evidence>
<evidence type="ECO:0000256" key="3">
    <source>
        <dbReference type="ARBA" id="ARBA00022737"/>
    </source>
</evidence>
<feature type="compositionally biased region" description="Polar residues" evidence="4">
    <location>
        <begin position="417"/>
        <end position="432"/>
    </location>
</feature>
<dbReference type="GO" id="GO:0048471">
    <property type="term" value="C:perinuclear region of cytoplasm"/>
    <property type="evidence" value="ECO:0007669"/>
    <property type="project" value="TreeGrafter"/>
</dbReference>
<sequence>MMYTLHRRQNSASRSALVSTSQVEQLYGPSSVDGALKVISMMQSRRHVTKLVLGHTDLGDDGCEVLFRFLSSEQGQRYHIINISLNSNGIGDRGLRAITEYLKDNSTLKELFLQNNAFSGAPEVVADFTEALNSSQLEVLSLTTNPRLSDAFIERFLPALDAPFLRDLQLSVLGMTSRSAAHIIEYISSHRCRLRNLSANGNRLGTRGVRFITRALKRHNFSLTTVEMFSNGLFEADASEETSGSEDADTRAGAQIWQESVNELRRILVRNAQLKHATEREALGLLRYARALLFRPRGSSAESFTPTVESRALVPRRSENLLAVIGTPVELLATLHPPSFPFTKLPMELQLYILSFLAPTLSSAQRLRIYTFAASPATLPPLLPNLLMGCRFPNHSVMPLGGAGIGLGMMLRRRNGSSPQSGTTDGKGSVSSLRDEEKSRWLTLMRCDAFELEEDGTWISVNNDDVQN</sequence>
<name>A0A2H3JG75_WOLCO</name>
<evidence type="ECO:0000313" key="5">
    <source>
        <dbReference type="EMBL" id="PCH35007.1"/>
    </source>
</evidence>
<dbReference type="GO" id="GO:0005096">
    <property type="term" value="F:GTPase activator activity"/>
    <property type="evidence" value="ECO:0007669"/>
    <property type="project" value="UniProtKB-KW"/>
</dbReference>
<dbReference type="SMART" id="SM00368">
    <property type="entry name" value="LRR_RI"/>
    <property type="match status" value="4"/>
</dbReference>
<dbReference type="InterPro" id="IPR027038">
    <property type="entry name" value="RanGap"/>
</dbReference>
<dbReference type="Proteomes" id="UP000218811">
    <property type="component" value="Unassembled WGS sequence"/>
</dbReference>
<keyword evidence="3" id="KW-0677">Repeat</keyword>
<organism evidence="5 6">
    <name type="scientific">Wolfiporia cocos (strain MD-104)</name>
    <name type="common">Brown rot fungus</name>
    <dbReference type="NCBI Taxonomy" id="742152"/>
    <lineage>
        <taxon>Eukaryota</taxon>
        <taxon>Fungi</taxon>
        <taxon>Dikarya</taxon>
        <taxon>Basidiomycota</taxon>
        <taxon>Agaricomycotina</taxon>
        <taxon>Agaricomycetes</taxon>
        <taxon>Polyporales</taxon>
        <taxon>Phaeolaceae</taxon>
        <taxon>Wolfiporia</taxon>
    </lineage>
</organism>
<keyword evidence="6" id="KW-1185">Reference proteome</keyword>
<dbReference type="PANTHER" id="PTHR24113:SF12">
    <property type="entry name" value="RAN GTPASE-ACTIVATING PROTEIN 1"/>
    <property type="match status" value="1"/>
</dbReference>
<dbReference type="Pfam" id="PF13516">
    <property type="entry name" value="LRR_6"/>
    <property type="match status" value="2"/>
</dbReference>
<feature type="region of interest" description="Disordered" evidence="4">
    <location>
        <begin position="411"/>
        <end position="433"/>
    </location>
</feature>
<dbReference type="InterPro" id="IPR032675">
    <property type="entry name" value="LRR_dom_sf"/>
</dbReference>
<evidence type="ECO:0000256" key="1">
    <source>
        <dbReference type="ARBA" id="ARBA00022468"/>
    </source>
</evidence>
<keyword evidence="1" id="KW-0343">GTPase activation</keyword>
<dbReference type="OMA" id="HIESMDA"/>
<dbReference type="GO" id="GO:0005829">
    <property type="term" value="C:cytosol"/>
    <property type="evidence" value="ECO:0007669"/>
    <property type="project" value="TreeGrafter"/>
</dbReference>
<dbReference type="STRING" id="742152.A0A2H3JG75"/>
<dbReference type="SUPFAM" id="SSF52047">
    <property type="entry name" value="RNI-like"/>
    <property type="match status" value="1"/>
</dbReference>
<proteinExistence type="predicted"/>
<reference evidence="5 6" key="1">
    <citation type="journal article" date="2012" name="Science">
        <title>The Paleozoic origin of enzymatic lignin decomposition reconstructed from 31 fungal genomes.</title>
        <authorList>
            <person name="Floudas D."/>
            <person name="Binder M."/>
            <person name="Riley R."/>
            <person name="Barry K."/>
            <person name="Blanchette R.A."/>
            <person name="Henrissat B."/>
            <person name="Martinez A.T."/>
            <person name="Otillar R."/>
            <person name="Spatafora J.W."/>
            <person name="Yadav J.S."/>
            <person name="Aerts A."/>
            <person name="Benoit I."/>
            <person name="Boyd A."/>
            <person name="Carlson A."/>
            <person name="Copeland A."/>
            <person name="Coutinho P.M."/>
            <person name="de Vries R.P."/>
            <person name="Ferreira P."/>
            <person name="Findley K."/>
            <person name="Foster B."/>
            <person name="Gaskell J."/>
            <person name="Glotzer D."/>
            <person name="Gorecki P."/>
            <person name="Heitman J."/>
            <person name="Hesse C."/>
            <person name="Hori C."/>
            <person name="Igarashi K."/>
            <person name="Jurgens J.A."/>
            <person name="Kallen N."/>
            <person name="Kersten P."/>
            <person name="Kohler A."/>
            <person name="Kuees U."/>
            <person name="Kumar T.K.A."/>
            <person name="Kuo A."/>
            <person name="LaButti K."/>
            <person name="Larrondo L.F."/>
            <person name="Lindquist E."/>
            <person name="Ling A."/>
            <person name="Lombard V."/>
            <person name="Lucas S."/>
            <person name="Lundell T."/>
            <person name="Martin R."/>
            <person name="McLaughlin D.J."/>
            <person name="Morgenstern I."/>
            <person name="Morin E."/>
            <person name="Murat C."/>
            <person name="Nagy L.G."/>
            <person name="Nolan M."/>
            <person name="Ohm R.A."/>
            <person name="Patyshakuliyeva A."/>
            <person name="Rokas A."/>
            <person name="Ruiz-Duenas F.J."/>
            <person name="Sabat G."/>
            <person name="Salamov A."/>
            <person name="Samejima M."/>
            <person name="Schmutz J."/>
            <person name="Slot J.C."/>
            <person name="St John F."/>
            <person name="Stenlid J."/>
            <person name="Sun H."/>
            <person name="Sun S."/>
            <person name="Syed K."/>
            <person name="Tsang A."/>
            <person name="Wiebenga A."/>
            <person name="Young D."/>
            <person name="Pisabarro A."/>
            <person name="Eastwood D.C."/>
            <person name="Martin F."/>
            <person name="Cullen D."/>
            <person name="Grigoriev I.V."/>
            <person name="Hibbett D.S."/>
        </authorList>
    </citation>
    <scope>NUCLEOTIDE SEQUENCE [LARGE SCALE GENOMIC DNA]</scope>
    <source>
        <strain evidence="5 6">MD-104</strain>
    </source>
</reference>
<evidence type="ECO:0000313" key="6">
    <source>
        <dbReference type="Proteomes" id="UP000218811"/>
    </source>
</evidence>
<keyword evidence="2" id="KW-0433">Leucine-rich repeat</keyword>
<gene>
    <name evidence="5" type="ORF">WOLCODRAFT_145604</name>
</gene>
<dbReference type="AlphaFoldDB" id="A0A2H3JG75"/>
<evidence type="ECO:0000256" key="2">
    <source>
        <dbReference type="ARBA" id="ARBA00022614"/>
    </source>
</evidence>
<protein>
    <submittedName>
        <fullName evidence="5">RNI-like protein</fullName>
    </submittedName>
</protein>
<dbReference type="GO" id="GO:0031267">
    <property type="term" value="F:small GTPase binding"/>
    <property type="evidence" value="ECO:0007669"/>
    <property type="project" value="TreeGrafter"/>
</dbReference>
<accession>A0A2H3JG75</accession>
<dbReference type="InterPro" id="IPR001611">
    <property type="entry name" value="Leu-rich_rpt"/>
</dbReference>
<dbReference type="EMBL" id="KB467843">
    <property type="protein sequence ID" value="PCH35007.1"/>
    <property type="molecule type" value="Genomic_DNA"/>
</dbReference>
<dbReference type="GO" id="GO:0005634">
    <property type="term" value="C:nucleus"/>
    <property type="evidence" value="ECO:0007669"/>
    <property type="project" value="TreeGrafter"/>
</dbReference>
<dbReference type="OrthoDB" id="120976at2759"/>